<dbReference type="GO" id="GO:0003677">
    <property type="term" value="F:DNA binding"/>
    <property type="evidence" value="ECO:0007669"/>
    <property type="project" value="UniProtKB-KW"/>
</dbReference>
<accession>A0A382FY40</accession>
<protein>
    <recommendedName>
        <fullName evidence="2">AraC-type arabinose-binding/dimerisation domain-containing protein</fullName>
    </recommendedName>
</protein>
<evidence type="ECO:0000256" key="1">
    <source>
        <dbReference type="ARBA" id="ARBA00023125"/>
    </source>
</evidence>
<dbReference type="InterPro" id="IPR003313">
    <property type="entry name" value="AraC-bd"/>
</dbReference>
<evidence type="ECO:0000313" key="3">
    <source>
        <dbReference type="EMBL" id="SVB67193.1"/>
    </source>
</evidence>
<dbReference type="Gene3D" id="2.60.120.10">
    <property type="entry name" value="Jelly Rolls"/>
    <property type="match status" value="1"/>
</dbReference>
<dbReference type="InterPro" id="IPR014710">
    <property type="entry name" value="RmlC-like_jellyroll"/>
</dbReference>
<proteinExistence type="predicted"/>
<dbReference type="EMBL" id="UINC01052171">
    <property type="protein sequence ID" value="SVB67193.1"/>
    <property type="molecule type" value="Genomic_DNA"/>
</dbReference>
<name>A0A382FY40_9ZZZZ</name>
<dbReference type="InterPro" id="IPR011051">
    <property type="entry name" value="RmlC_Cupin_sf"/>
</dbReference>
<keyword evidence="1" id="KW-0238">DNA-binding</keyword>
<gene>
    <name evidence="3" type="ORF">METZ01_LOCUS220047</name>
</gene>
<feature type="domain" description="AraC-type arabinose-binding/dimerisation" evidence="2">
    <location>
        <begin position="139"/>
        <end position="191"/>
    </location>
</feature>
<organism evidence="3">
    <name type="scientific">marine metagenome</name>
    <dbReference type="NCBI Taxonomy" id="408172"/>
    <lineage>
        <taxon>unclassified sequences</taxon>
        <taxon>metagenomes</taxon>
        <taxon>ecological metagenomes</taxon>
    </lineage>
</organism>
<reference evidence="3" key="1">
    <citation type="submission" date="2018-05" db="EMBL/GenBank/DDBJ databases">
        <authorList>
            <person name="Lanie J.A."/>
            <person name="Ng W.-L."/>
            <person name="Kazmierczak K.M."/>
            <person name="Andrzejewski T.M."/>
            <person name="Davidsen T.M."/>
            <person name="Wayne K.J."/>
            <person name="Tettelin H."/>
            <person name="Glass J.I."/>
            <person name="Rusch D."/>
            <person name="Podicherti R."/>
            <person name="Tsui H.-C.T."/>
            <person name="Winkler M.E."/>
        </authorList>
    </citation>
    <scope>NUCLEOTIDE SEQUENCE</scope>
</reference>
<dbReference type="Pfam" id="PF02311">
    <property type="entry name" value="AraC_binding"/>
    <property type="match status" value="1"/>
</dbReference>
<sequence length="196" mass="21474">MRQPLVIAAVIVSAFMFGHLSAQNVEPSCDMCPATYVPAEELAEYAFVGRKDGLVDQQVRSIDIGKSKVQVAVAHRGVLETRRGRVAEHDLVTEVYVVTSGGGTILTGADLVNKVRRPPDNRAVQFLNGPGNNAENVRDGVTHHLKEGDVFVIPAGTGHEFTEIPDHITYMMVRVDPDKIVPLMDATASRRYLDER</sequence>
<evidence type="ECO:0000259" key="2">
    <source>
        <dbReference type="Pfam" id="PF02311"/>
    </source>
</evidence>
<dbReference type="SUPFAM" id="SSF51182">
    <property type="entry name" value="RmlC-like cupins"/>
    <property type="match status" value="1"/>
</dbReference>
<dbReference type="AlphaFoldDB" id="A0A382FY40"/>
<dbReference type="GO" id="GO:0006355">
    <property type="term" value="P:regulation of DNA-templated transcription"/>
    <property type="evidence" value="ECO:0007669"/>
    <property type="project" value="InterPro"/>
</dbReference>